<dbReference type="Gene3D" id="3.40.190.10">
    <property type="entry name" value="Periplasmic binding protein-like II"/>
    <property type="match status" value="2"/>
</dbReference>
<dbReference type="Proteomes" id="UP000028826">
    <property type="component" value="Unassembled WGS sequence"/>
</dbReference>
<dbReference type="InterPro" id="IPR011852">
    <property type="entry name" value="TRAP_TAXI"/>
</dbReference>
<dbReference type="eggNOG" id="COG2358">
    <property type="taxonomic scope" value="Bacteria"/>
</dbReference>
<organism evidence="1 2">
    <name type="scientific">Haematobacter massiliensis</name>
    <dbReference type="NCBI Taxonomy" id="195105"/>
    <lineage>
        <taxon>Bacteria</taxon>
        <taxon>Pseudomonadati</taxon>
        <taxon>Pseudomonadota</taxon>
        <taxon>Alphaproteobacteria</taxon>
        <taxon>Rhodobacterales</taxon>
        <taxon>Paracoccaceae</taxon>
        <taxon>Haematobacter</taxon>
    </lineage>
</organism>
<dbReference type="AlphaFoldDB" id="A0A086Y742"/>
<accession>A0A086Y742</accession>
<evidence type="ECO:0000313" key="2">
    <source>
        <dbReference type="Proteomes" id="UP000028826"/>
    </source>
</evidence>
<reference evidence="1 2" key="1">
    <citation type="submission" date="2014-03" db="EMBL/GenBank/DDBJ databases">
        <title>Genome of Haematobacter massiliensis CCUG 47968.</title>
        <authorList>
            <person name="Wang D."/>
            <person name="Wang G."/>
        </authorList>
    </citation>
    <scope>NUCLEOTIDE SEQUENCE [LARGE SCALE GENOMIC DNA]</scope>
    <source>
        <strain evidence="1 2">CCUG 47968</strain>
    </source>
</reference>
<comment type="caution">
    <text evidence="1">The sequence shown here is derived from an EMBL/GenBank/DDBJ whole genome shotgun (WGS) entry which is preliminary data.</text>
</comment>
<evidence type="ECO:0000313" key="1">
    <source>
        <dbReference type="EMBL" id="KFI30092.1"/>
    </source>
</evidence>
<protein>
    <recommendedName>
        <fullName evidence="3">TAXI family TRAP transporter solute-binding subunit</fullName>
    </recommendedName>
</protein>
<dbReference type="EMBL" id="JGYG01000004">
    <property type="protein sequence ID" value="KFI30092.1"/>
    <property type="molecule type" value="Genomic_DNA"/>
</dbReference>
<keyword evidence="2" id="KW-1185">Reference proteome</keyword>
<dbReference type="NCBIfam" id="TIGR02122">
    <property type="entry name" value="TRAP_TAXI"/>
    <property type="match status" value="1"/>
</dbReference>
<proteinExistence type="predicted"/>
<dbReference type="PANTHER" id="PTHR42941:SF1">
    <property type="entry name" value="SLL1037 PROTEIN"/>
    <property type="match status" value="1"/>
</dbReference>
<dbReference type="SUPFAM" id="SSF53850">
    <property type="entry name" value="Periplasmic binding protein-like II"/>
    <property type="match status" value="1"/>
</dbReference>
<gene>
    <name evidence="1" type="ORF">CN97_15070</name>
</gene>
<evidence type="ECO:0008006" key="3">
    <source>
        <dbReference type="Google" id="ProtNLM"/>
    </source>
</evidence>
<dbReference type="Pfam" id="PF16868">
    <property type="entry name" value="NMT1_3"/>
    <property type="match status" value="1"/>
</dbReference>
<dbReference type="PANTHER" id="PTHR42941">
    <property type="entry name" value="SLL1037 PROTEIN"/>
    <property type="match status" value="1"/>
</dbReference>
<sequence>MSHVERSIILVSQMLVQGAQMISFARLLLVLSIAVAPPAMAVDQASPDLRFFSIGTGEVTGNYYAAAKAICGAVNRHSDGKVRCSAEATQGTIYNLAALKSGDLDFAIVQSDWLRYAYQGAGLFEAQGPMTELRTVMDLYPETLTLLVARDRGIDSLLDLRGHRIDIGAPASGRHATALSILDAVGLSSNDFPMIVELPIASAYEELCAGRIDASLFVMGHPNAGLASAISRCNLEIIGFAASTRESILSRHPDFRAISIAASDYGLTADVESLAVTATVITSAAQPDDLVKTLVEQTRAALPALRIETPVFGAVEESRMGEGAEVAPLHPGAAAAYKALSP</sequence>
<name>A0A086Y742_9RHOB</name>
<dbReference type="STRING" id="195105.CN97_15070"/>